<evidence type="ECO:0000313" key="3">
    <source>
        <dbReference type="EMBL" id="KIM60066.1"/>
    </source>
</evidence>
<keyword evidence="4" id="KW-1185">Reference proteome</keyword>
<feature type="domain" description="COPA/B second beta-propeller" evidence="1">
    <location>
        <begin position="2"/>
        <end position="104"/>
    </location>
</feature>
<name>A0A0C3DVX2_9AGAM</name>
<reference evidence="4" key="2">
    <citation type="submission" date="2015-01" db="EMBL/GenBank/DDBJ databases">
        <title>Evolutionary Origins and Diversification of the Mycorrhizal Mutualists.</title>
        <authorList>
            <consortium name="DOE Joint Genome Institute"/>
            <consortium name="Mycorrhizal Genomics Consortium"/>
            <person name="Kohler A."/>
            <person name="Kuo A."/>
            <person name="Nagy L.G."/>
            <person name="Floudas D."/>
            <person name="Copeland A."/>
            <person name="Barry K.W."/>
            <person name="Cichocki N."/>
            <person name="Veneault-Fourrey C."/>
            <person name="LaButti K."/>
            <person name="Lindquist E.A."/>
            <person name="Lipzen A."/>
            <person name="Lundell T."/>
            <person name="Morin E."/>
            <person name="Murat C."/>
            <person name="Riley R."/>
            <person name="Ohm R."/>
            <person name="Sun H."/>
            <person name="Tunlid A."/>
            <person name="Henrissat B."/>
            <person name="Grigoriev I.V."/>
            <person name="Hibbett D.S."/>
            <person name="Martin F."/>
        </authorList>
    </citation>
    <scope>NUCLEOTIDE SEQUENCE [LARGE SCALE GENOMIC DNA]</scope>
    <source>
        <strain evidence="4">Foug A</strain>
    </source>
</reference>
<dbReference type="InterPro" id="IPR056176">
    <property type="entry name" value="TPR_COPA_B"/>
</dbReference>
<dbReference type="OrthoDB" id="2655508at2759"/>
<dbReference type="EMBL" id="KN822066">
    <property type="protein sequence ID" value="KIM60066.1"/>
    <property type="molecule type" value="Genomic_DNA"/>
</dbReference>
<dbReference type="Pfam" id="PF23953">
    <property type="entry name" value="TPR_COPA_B"/>
    <property type="match status" value="1"/>
</dbReference>
<dbReference type="Proteomes" id="UP000053989">
    <property type="component" value="Unassembled WGS sequence"/>
</dbReference>
<feature type="domain" description="COPA/B TPR" evidence="2">
    <location>
        <begin position="121"/>
        <end position="297"/>
    </location>
</feature>
<evidence type="ECO:0000259" key="1">
    <source>
        <dbReference type="Pfam" id="PF04053"/>
    </source>
</evidence>
<proteinExistence type="predicted"/>
<protein>
    <submittedName>
        <fullName evidence="3">Uncharacterized protein</fullName>
    </submittedName>
</protein>
<dbReference type="AlphaFoldDB" id="A0A0C3DVX2"/>
<dbReference type="Pfam" id="PF04053">
    <property type="entry name" value="B-prop_COPA_B_2nd"/>
    <property type="match status" value="1"/>
</dbReference>
<dbReference type="GO" id="GO:0016192">
    <property type="term" value="P:vesicle-mediated transport"/>
    <property type="evidence" value="ECO:0007669"/>
    <property type="project" value="InterPro"/>
</dbReference>
<dbReference type="HOGENOM" id="CLU_924752_0_0_1"/>
<evidence type="ECO:0000259" key="2">
    <source>
        <dbReference type="Pfam" id="PF23953"/>
    </source>
</evidence>
<dbReference type="InParanoid" id="A0A0C3DVX2"/>
<dbReference type="STRING" id="1036808.A0A0C3DVX2"/>
<dbReference type="GO" id="GO:0030117">
    <property type="term" value="C:membrane coat"/>
    <property type="evidence" value="ECO:0007669"/>
    <property type="project" value="InterPro"/>
</dbReference>
<evidence type="ECO:0000313" key="4">
    <source>
        <dbReference type="Proteomes" id="UP000053989"/>
    </source>
</evidence>
<accession>A0A0C3DVX2</accession>
<organism evidence="3 4">
    <name type="scientific">Scleroderma citrinum Foug A</name>
    <dbReference type="NCBI Taxonomy" id="1036808"/>
    <lineage>
        <taxon>Eukaryota</taxon>
        <taxon>Fungi</taxon>
        <taxon>Dikarya</taxon>
        <taxon>Basidiomycota</taxon>
        <taxon>Agaricomycotina</taxon>
        <taxon>Agaricomycetes</taxon>
        <taxon>Agaricomycetidae</taxon>
        <taxon>Boletales</taxon>
        <taxon>Sclerodermatineae</taxon>
        <taxon>Sclerodermataceae</taxon>
        <taxon>Scleroderma</taxon>
    </lineage>
</organism>
<dbReference type="GO" id="GO:0005198">
    <property type="term" value="F:structural molecule activity"/>
    <property type="evidence" value="ECO:0007669"/>
    <property type="project" value="InterPro"/>
</dbReference>
<dbReference type="Gene3D" id="1.25.40.470">
    <property type="match status" value="1"/>
</dbReference>
<dbReference type="InterPro" id="IPR006692">
    <property type="entry name" value="Beta-prop_COPA/B_2nd"/>
</dbReference>
<dbReference type="GO" id="GO:0006886">
    <property type="term" value="P:intracellular protein transport"/>
    <property type="evidence" value="ECO:0007669"/>
    <property type="project" value="InterPro"/>
</dbReference>
<gene>
    <name evidence="3" type="ORF">SCLCIDRAFT_26858</name>
</gene>
<sequence length="298" mass="33026">MGSLIAIASEDSFYVLRFDRDAYTAKLDEGAETTDEGVEEASGVIAEISDTVKTAKWVRDCFIYTASNWNNYFVRKESYTISPSDMPMYILGYAPAHNHVYLTDKAMSIYAYSLSLNVIKYRMAVLRGDMDAAGEILPSIPHEQLNKVARFLEAKDLKELAMQITTDPDHKFDLALALDDLDAALGVITQSVPETEAESKWKALGDRVLAVWRFERFDLAKGAYEKAGDLGSLMLLVVSMGDRIGLERIAAAAEKTGANNLVFAVSFELGDMCACVDLLIKMGWAPEAVLFERAYVPR</sequence>
<reference evidence="3 4" key="1">
    <citation type="submission" date="2014-04" db="EMBL/GenBank/DDBJ databases">
        <authorList>
            <consortium name="DOE Joint Genome Institute"/>
            <person name="Kuo A."/>
            <person name="Kohler A."/>
            <person name="Nagy L.G."/>
            <person name="Floudas D."/>
            <person name="Copeland A."/>
            <person name="Barry K.W."/>
            <person name="Cichocki N."/>
            <person name="Veneault-Fourrey C."/>
            <person name="LaButti K."/>
            <person name="Lindquist E.A."/>
            <person name="Lipzen A."/>
            <person name="Lundell T."/>
            <person name="Morin E."/>
            <person name="Murat C."/>
            <person name="Sun H."/>
            <person name="Tunlid A."/>
            <person name="Henrissat B."/>
            <person name="Grigoriev I.V."/>
            <person name="Hibbett D.S."/>
            <person name="Martin F."/>
            <person name="Nordberg H.P."/>
            <person name="Cantor M.N."/>
            <person name="Hua S.X."/>
        </authorList>
    </citation>
    <scope>NUCLEOTIDE SEQUENCE [LARGE SCALE GENOMIC DNA]</scope>
    <source>
        <strain evidence="3 4">Foug A</strain>
    </source>
</reference>